<proteinExistence type="predicted"/>
<accession>A0A951P9I4</accession>
<sequence length="108" mass="12424">MQPIFRVQSNLLYQRLEDALQQGLELRLVTQGDRFCGVPIALDEEFIEILYLHVSEDEDSPEEDPYARTVWVIRIAEILAVAYQQSWSRDKLAQLLPTDAATSEVEES</sequence>
<name>A0A951P9I4_9CYAN</name>
<evidence type="ECO:0000313" key="1">
    <source>
        <dbReference type="EMBL" id="MBW4465591.1"/>
    </source>
</evidence>
<dbReference type="AlphaFoldDB" id="A0A951P9I4"/>
<comment type="caution">
    <text evidence="1">The sequence shown here is derived from an EMBL/GenBank/DDBJ whole genome shotgun (WGS) entry which is preliminary data.</text>
</comment>
<dbReference type="Proteomes" id="UP000707356">
    <property type="component" value="Unassembled WGS sequence"/>
</dbReference>
<protein>
    <submittedName>
        <fullName evidence="1">Uncharacterized protein</fullName>
    </submittedName>
</protein>
<reference evidence="1" key="2">
    <citation type="journal article" date="2022" name="Microbiol. Resour. Announc.">
        <title>Metagenome Sequencing to Explore Phylogenomics of Terrestrial Cyanobacteria.</title>
        <authorList>
            <person name="Ward R.D."/>
            <person name="Stajich J.E."/>
            <person name="Johansen J.R."/>
            <person name="Huntemann M."/>
            <person name="Clum A."/>
            <person name="Foster B."/>
            <person name="Foster B."/>
            <person name="Roux S."/>
            <person name="Palaniappan K."/>
            <person name="Varghese N."/>
            <person name="Mukherjee S."/>
            <person name="Reddy T.B.K."/>
            <person name="Daum C."/>
            <person name="Copeland A."/>
            <person name="Chen I.A."/>
            <person name="Ivanova N.N."/>
            <person name="Kyrpides N.C."/>
            <person name="Shapiro N."/>
            <person name="Eloe-Fadrosh E.A."/>
            <person name="Pietrasiak N."/>
        </authorList>
    </citation>
    <scope>NUCLEOTIDE SEQUENCE</scope>
    <source>
        <strain evidence="1">GSE-TBD4-15B</strain>
    </source>
</reference>
<dbReference type="EMBL" id="JAHHHV010000051">
    <property type="protein sequence ID" value="MBW4465591.1"/>
    <property type="molecule type" value="Genomic_DNA"/>
</dbReference>
<reference evidence="1" key="1">
    <citation type="submission" date="2021-05" db="EMBL/GenBank/DDBJ databases">
        <authorList>
            <person name="Pietrasiak N."/>
            <person name="Ward R."/>
            <person name="Stajich J.E."/>
            <person name="Kurbessoian T."/>
        </authorList>
    </citation>
    <scope>NUCLEOTIDE SEQUENCE</scope>
    <source>
        <strain evidence="1">GSE-TBD4-15B</strain>
    </source>
</reference>
<organism evidence="1 2">
    <name type="scientific">Pegethrix bostrychoides GSE-TBD4-15B</name>
    <dbReference type="NCBI Taxonomy" id="2839662"/>
    <lineage>
        <taxon>Bacteria</taxon>
        <taxon>Bacillati</taxon>
        <taxon>Cyanobacteriota</taxon>
        <taxon>Cyanophyceae</taxon>
        <taxon>Oculatellales</taxon>
        <taxon>Oculatellaceae</taxon>
        <taxon>Pegethrix</taxon>
    </lineage>
</organism>
<gene>
    <name evidence="1" type="ORF">KME07_09145</name>
</gene>
<evidence type="ECO:0000313" key="2">
    <source>
        <dbReference type="Proteomes" id="UP000707356"/>
    </source>
</evidence>